<keyword evidence="15" id="KW-1185">Reference proteome</keyword>
<feature type="region of interest" description="Disordered" evidence="12">
    <location>
        <begin position="178"/>
        <end position="198"/>
    </location>
</feature>
<dbReference type="InterPro" id="IPR003482">
    <property type="entry name" value="Whib"/>
</dbReference>
<name>A0A919DWE5_9ACTN</name>
<keyword evidence="8 11" id="KW-0238">DNA-binding</keyword>
<organism evidence="14 15">
    <name type="scientific">Streptomyces fumanus</name>
    <dbReference type="NCBI Taxonomy" id="67302"/>
    <lineage>
        <taxon>Bacteria</taxon>
        <taxon>Bacillati</taxon>
        <taxon>Actinomycetota</taxon>
        <taxon>Actinomycetes</taxon>
        <taxon>Kitasatosporales</taxon>
        <taxon>Streptomycetaceae</taxon>
        <taxon>Streptomyces</taxon>
    </lineage>
</organism>
<comment type="similarity">
    <text evidence="2 11">Belongs to the WhiB family.</text>
</comment>
<keyword evidence="5 11" id="KW-0408">Iron</keyword>
<dbReference type="GO" id="GO:0051539">
    <property type="term" value="F:4 iron, 4 sulfur cluster binding"/>
    <property type="evidence" value="ECO:0007669"/>
    <property type="project" value="UniProtKB-UniRule"/>
</dbReference>
<evidence type="ECO:0000256" key="2">
    <source>
        <dbReference type="ARBA" id="ARBA00006597"/>
    </source>
</evidence>
<proteinExistence type="inferred from homology"/>
<dbReference type="PROSITE" id="PS51674">
    <property type="entry name" value="4FE4S_WBL"/>
    <property type="match status" value="1"/>
</dbReference>
<dbReference type="GO" id="GO:0046872">
    <property type="term" value="F:metal ion binding"/>
    <property type="evidence" value="ECO:0007669"/>
    <property type="project" value="UniProtKB-KW"/>
</dbReference>
<gene>
    <name evidence="11" type="primary">whiB</name>
    <name evidence="14" type="ORF">GCM10018772_04930</name>
</gene>
<feature type="binding site" evidence="11">
    <location>
        <position position="40"/>
    </location>
    <ligand>
        <name>[4Fe-4S] cluster</name>
        <dbReference type="ChEBI" id="CHEBI:49883"/>
    </ligand>
</feature>
<reference evidence="14" key="1">
    <citation type="journal article" date="2014" name="Int. J. Syst. Evol. Microbiol.">
        <title>Complete genome sequence of Corynebacterium casei LMG S-19264T (=DSM 44701T), isolated from a smear-ripened cheese.</title>
        <authorList>
            <consortium name="US DOE Joint Genome Institute (JGI-PGF)"/>
            <person name="Walter F."/>
            <person name="Albersmeier A."/>
            <person name="Kalinowski J."/>
            <person name="Ruckert C."/>
        </authorList>
    </citation>
    <scope>NUCLEOTIDE SEQUENCE</scope>
    <source>
        <strain evidence="14">JCM 4477</strain>
    </source>
</reference>
<feature type="binding site" evidence="11">
    <location>
        <position position="49"/>
    </location>
    <ligand>
        <name>[4Fe-4S] cluster</name>
        <dbReference type="ChEBI" id="CHEBI:49883"/>
    </ligand>
</feature>
<dbReference type="PANTHER" id="PTHR38839:SF6">
    <property type="entry name" value="TRANSCRIPTIONAL REGULATOR WHIB1"/>
    <property type="match status" value="1"/>
</dbReference>
<comment type="cofactor">
    <cofactor evidence="11">
        <name>[4Fe-4S] cluster</name>
        <dbReference type="ChEBI" id="CHEBI:49883"/>
    </cofactor>
    <text evidence="11">Binds 1 [4Fe-4S] cluster per subunit. Following nitrosylation of the [4Fe-4S] cluster binds 1 [4Fe-8(NO)] cluster per subunit.</text>
</comment>
<protein>
    <recommendedName>
        <fullName evidence="11">Transcriptional regulator WhiB</fullName>
    </recommendedName>
</protein>
<feature type="domain" description="4Fe-4S Wbl-type" evidence="13">
    <location>
        <begin position="11"/>
        <end position="73"/>
    </location>
</feature>
<dbReference type="GO" id="GO:0003677">
    <property type="term" value="F:DNA binding"/>
    <property type="evidence" value="ECO:0007669"/>
    <property type="project" value="UniProtKB-UniRule"/>
</dbReference>
<dbReference type="Proteomes" id="UP000630718">
    <property type="component" value="Unassembled WGS sequence"/>
</dbReference>
<evidence type="ECO:0000256" key="1">
    <source>
        <dbReference type="ARBA" id="ARBA00004496"/>
    </source>
</evidence>
<evidence type="ECO:0000256" key="12">
    <source>
        <dbReference type="SAM" id="MobiDB-lite"/>
    </source>
</evidence>
<dbReference type="InterPro" id="IPR034768">
    <property type="entry name" value="4FE4S_WBL"/>
</dbReference>
<comment type="subcellular location">
    <subcellularLocation>
        <location evidence="1 11">Cytoplasm</location>
    </subcellularLocation>
</comment>
<keyword evidence="7 11" id="KW-0805">Transcription regulation</keyword>
<dbReference type="GO" id="GO:0045454">
    <property type="term" value="P:cell redox homeostasis"/>
    <property type="evidence" value="ECO:0007669"/>
    <property type="project" value="TreeGrafter"/>
</dbReference>
<reference evidence="14" key="2">
    <citation type="submission" date="2020-09" db="EMBL/GenBank/DDBJ databases">
        <authorList>
            <person name="Sun Q."/>
            <person name="Ohkuma M."/>
        </authorList>
    </citation>
    <scope>NUCLEOTIDE SEQUENCE</scope>
    <source>
        <strain evidence="14">JCM 4477</strain>
    </source>
</reference>
<accession>A0A919DWE5</accession>
<evidence type="ECO:0000256" key="10">
    <source>
        <dbReference type="ARBA" id="ARBA00023163"/>
    </source>
</evidence>
<comment type="PTM">
    <text evidence="11">Upon Fe-S cluster removal intramolecular disulfide bonds are formed.</text>
</comment>
<keyword evidence="10 11" id="KW-0804">Transcription</keyword>
<dbReference type="AlphaFoldDB" id="A0A919DWE5"/>
<comment type="PTM">
    <text evidence="11">The Fe-S cluster can be nitrosylated by nitric oxide (NO).</text>
</comment>
<dbReference type="GO" id="GO:0045892">
    <property type="term" value="P:negative regulation of DNA-templated transcription"/>
    <property type="evidence" value="ECO:0007669"/>
    <property type="project" value="TreeGrafter"/>
</dbReference>
<feature type="region of interest" description="Disordered" evidence="12">
    <location>
        <begin position="63"/>
        <end position="103"/>
    </location>
</feature>
<dbReference type="PANTHER" id="PTHR38839">
    <property type="entry name" value="TRANSCRIPTIONAL REGULATOR WHID-RELATED"/>
    <property type="match status" value="1"/>
</dbReference>
<evidence type="ECO:0000313" key="15">
    <source>
        <dbReference type="Proteomes" id="UP000630718"/>
    </source>
</evidence>
<evidence type="ECO:0000256" key="4">
    <source>
        <dbReference type="ARBA" id="ARBA00022723"/>
    </source>
</evidence>
<sequence length="215" mass="24015">MNTTDWRDRAACRDEDPDLFFPDGTTGPYLLQIEQAKNVCRRCPVAETCLRTALDAGTTDGIFGGLTHPERGALRRRATRRREPNPNTTEPAPPRPKQTLRGAWNTNTRPHQDGHILWEGPGTVYVDGRTHTPNQVAFILDRGRPPQGAVLSTCGERRCVSPEHLADTAERTRCGTRPGYERHRREGTEPCPPCRRANADADNRLRWTGSTKAVA</sequence>
<dbReference type="Pfam" id="PF02467">
    <property type="entry name" value="Whib"/>
    <property type="match status" value="1"/>
</dbReference>
<dbReference type="EMBL" id="BNBI01000001">
    <property type="protein sequence ID" value="GHE84838.1"/>
    <property type="molecule type" value="Genomic_DNA"/>
</dbReference>
<evidence type="ECO:0000256" key="7">
    <source>
        <dbReference type="ARBA" id="ARBA00023015"/>
    </source>
</evidence>
<feature type="binding site" evidence="11">
    <location>
        <position position="43"/>
    </location>
    <ligand>
        <name>[4Fe-4S] cluster</name>
        <dbReference type="ChEBI" id="CHEBI:49883"/>
    </ligand>
</feature>
<evidence type="ECO:0000256" key="6">
    <source>
        <dbReference type="ARBA" id="ARBA00023014"/>
    </source>
</evidence>
<evidence type="ECO:0000313" key="14">
    <source>
        <dbReference type="EMBL" id="GHE84838.1"/>
    </source>
</evidence>
<keyword evidence="9 11" id="KW-1015">Disulfide bond</keyword>
<feature type="compositionally biased region" description="Basic and acidic residues" evidence="12">
    <location>
        <begin position="178"/>
        <end position="188"/>
    </location>
</feature>
<evidence type="ECO:0000256" key="8">
    <source>
        <dbReference type="ARBA" id="ARBA00023125"/>
    </source>
</evidence>
<keyword evidence="6 11" id="KW-0411">Iron-sulfur</keyword>
<dbReference type="GO" id="GO:0005737">
    <property type="term" value="C:cytoplasm"/>
    <property type="evidence" value="ECO:0007669"/>
    <property type="project" value="UniProtKB-SubCell"/>
</dbReference>
<keyword evidence="3 11" id="KW-0004">4Fe-4S</keyword>
<keyword evidence="11" id="KW-0963">Cytoplasm</keyword>
<evidence type="ECO:0000259" key="13">
    <source>
        <dbReference type="PROSITE" id="PS51674"/>
    </source>
</evidence>
<dbReference type="HAMAP" id="MF_01479">
    <property type="entry name" value="WhiB"/>
    <property type="match status" value="1"/>
</dbReference>
<feature type="binding site" evidence="11">
    <location>
        <position position="12"/>
    </location>
    <ligand>
        <name>[4Fe-4S] cluster</name>
        <dbReference type="ChEBI" id="CHEBI:49883"/>
    </ligand>
</feature>
<dbReference type="GO" id="GO:0047134">
    <property type="term" value="F:protein-disulfide reductase [NAD(P)H] activity"/>
    <property type="evidence" value="ECO:0007669"/>
    <property type="project" value="TreeGrafter"/>
</dbReference>
<evidence type="ECO:0000256" key="11">
    <source>
        <dbReference type="HAMAP-Rule" id="MF_01479"/>
    </source>
</evidence>
<comment type="caution">
    <text evidence="14">The sequence shown here is derived from an EMBL/GenBank/DDBJ whole genome shotgun (WGS) entry which is preliminary data.</text>
</comment>
<evidence type="ECO:0000256" key="9">
    <source>
        <dbReference type="ARBA" id="ARBA00023157"/>
    </source>
</evidence>
<keyword evidence="4 11" id="KW-0479">Metal-binding</keyword>
<evidence type="ECO:0000256" key="5">
    <source>
        <dbReference type="ARBA" id="ARBA00023004"/>
    </source>
</evidence>
<dbReference type="GO" id="GO:0035731">
    <property type="term" value="F:dinitrosyl-iron complex binding"/>
    <property type="evidence" value="ECO:0007669"/>
    <property type="project" value="UniProtKB-UniRule"/>
</dbReference>
<evidence type="ECO:0000256" key="3">
    <source>
        <dbReference type="ARBA" id="ARBA00022485"/>
    </source>
</evidence>
<comment type="function">
    <text evidence="11">Acts as a transcriptional regulator. Probably redox-responsive. The apo- but not holo-form probably binds DNA.</text>
</comment>